<reference evidence="1" key="1">
    <citation type="submission" date="2018-05" db="EMBL/GenBank/DDBJ databases">
        <authorList>
            <person name="Lanie J.A."/>
            <person name="Ng W.-L."/>
            <person name="Kazmierczak K.M."/>
            <person name="Andrzejewski T.M."/>
            <person name="Davidsen T.M."/>
            <person name="Wayne K.J."/>
            <person name="Tettelin H."/>
            <person name="Glass J.I."/>
            <person name="Rusch D."/>
            <person name="Podicherti R."/>
            <person name="Tsui H.-C.T."/>
            <person name="Winkler M.E."/>
        </authorList>
    </citation>
    <scope>NUCLEOTIDE SEQUENCE</scope>
</reference>
<protein>
    <submittedName>
        <fullName evidence="1">Uncharacterized protein</fullName>
    </submittedName>
</protein>
<organism evidence="1">
    <name type="scientific">marine metagenome</name>
    <dbReference type="NCBI Taxonomy" id="408172"/>
    <lineage>
        <taxon>unclassified sequences</taxon>
        <taxon>metagenomes</taxon>
        <taxon>ecological metagenomes</taxon>
    </lineage>
</organism>
<accession>A0A382BJQ2</accession>
<name>A0A382BJQ2_9ZZZZ</name>
<proteinExistence type="predicted"/>
<gene>
    <name evidence="1" type="ORF">METZ01_LOCUS166930</name>
</gene>
<feature type="non-terminal residue" evidence="1">
    <location>
        <position position="87"/>
    </location>
</feature>
<evidence type="ECO:0000313" key="1">
    <source>
        <dbReference type="EMBL" id="SVB14076.1"/>
    </source>
</evidence>
<sequence>MTKRLKLLLVIAGYIYSQGTSGIDSLSIISEDWCHDLPRAVYANLKRVNVSNKWFEVYRLDNDVFAIYEPHQWQEVISYLILGSEKA</sequence>
<dbReference type="AlphaFoldDB" id="A0A382BJQ2"/>
<dbReference type="EMBL" id="UINC01030153">
    <property type="protein sequence ID" value="SVB14076.1"/>
    <property type="molecule type" value="Genomic_DNA"/>
</dbReference>